<organism evidence="1 2">
    <name type="scientific">Multifurca ochricompacta</name>
    <dbReference type="NCBI Taxonomy" id="376703"/>
    <lineage>
        <taxon>Eukaryota</taxon>
        <taxon>Fungi</taxon>
        <taxon>Dikarya</taxon>
        <taxon>Basidiomycota</taxon>
        <taxon>Agaricomycotina</taxon>
        <taxon>Agaricomycetes</taxon>
        <taxon>Russulales</taxon>
        <taxon>Russulaceae</taxon>
        <taxon>Multifurca</taxon>
    </lineage>
</organism>
<dbReference type="Gene3D" id="2.40.70.10">
    <property type="entry name" value="Acid Proteases"/>
    <property type="match status" value="1"/>
</dbReference>
<dbReference type="InterPro" id="IPR021109">
    <property type="entry name" value="Peptidase_aspartic_dom_sf"/>
</dbReference>
<name>A0AAD4LXF6_9AGAM</name>
<dbReference type="EMBL" id="WTXG01000162">
    <property type="protein sequence ID" value="KAI0291371.1"/>
    <property type="molecule type" value="Genomic_DNA"/>
</dbReference>
<sequence length="182" mass="20663">ITTNNKTQQHRFYVASIGMDDMILGYPWFAANNPQIDWTEGCLTEDIYFDLPSEHVTARSLLCLGSFKSSPFKIWSACKVKTVKDKSVQGVRVNHRGRDQGSRSRLSKQVNSRCQSKPQRAAVRVQGPHKIRRARVQEASRSSGNRPCWRFWGEGFLSCSLGSSRGFLVKNSRPVLDTREQT</sequence>
<accession>A0AAD4LXF6</accession>
<dbReference type="AlphaFoldDB" id="A0AAD4LXF6"/>
<keyword evidence="2" id="KW-1185">Reference proteome</keyword>
<dbReference type="Proteomes" id="UP001203297">
    <property type="component" value="Unassembled WGS sequence"/>
</dbReference>
<reference evidence="1" key="1">
    <citation type="journal article" date="2022" name="New Phytol.">
        <title>Evolutionary transition to the ectomycorrhizal habit in the genomes of a hyperdiverse lineage of mushroom-forming fungi.</title>
        <authorList>
            <person name="Looney B."/>
            <person name="Miyauchi S."/>
            <person name="Morin E."/>
            <person name="Drula E."/>
            <person name="Courty P.E."/>
            <person name="Kohler A."/>
            <person name="Kuo A."/>
            <person name="LaButti K."/>
            <person name="Pangilinan J."/>
            <person name="Lipzen A."/>
            <person name="Riley R."/>
            <person name="Andreopoulos W."/>
            <person name="He G."/>
            <person name="Johnson J."/>
            <person name="Nolan M."/>
            <person name="Tritt A."/>
            <person name="Barry K.W."/>
            <person name="Grigoriev I.V."/>
            <person name="Nagy L.G."/>
            <person name="Hibbett D."/>
            <person name="Henrissat B."/>
            <person name="Matheny P.B."/>
            <person name="Labbe J."/>
            <person name="Martin F.M."/>
        </authorList>
    </citation>
    <scope>NUCLEOTIDE SEQUENCE</scope>
    <source>
        <strain evidence="1">BPL690</strain>
    </source>
</reference>
<evidence type="ECO:0000313" key="1">
    <source>
        <dbReference type="EMBL" id="KAI0291371.1"/>
    </source>
</evidence>
<proteinExistence type="predicted"/>
<comment type="caution">
    <text evidence="1">The sequence shown here is derived from an EMBL/GenBank/DDBJ whole genome shotgun (WGS) entry which is preliminary data.</text>
</comment>
<evidence type="ECO:0000313" key="2">
    <source>
        <dbReference type="Proteomes" id="UP001203297"/>
    </source>
</evidence>
<protein>
    <submittedName>
        <fullName evidence="1">Uncharacterized protein</fullName>
    </submittedName>
</protein>
<feature type="non-terminal residue" evidence="1">
    <location>
        <position position="1"/>
    </location>
</feature>
<gene>
    <name evidence="1" type="ORF">B0F90DRAFT_1649530</name>
</gene>